<evidence type="ECO:0000256" key="6">
    <source>
        <dbReference type="ARBA" id="ARBA00022741"/>
    </source>
</evidence>
<evidence type="ECO:0000256" key="1">
    <source>
        <dbReference type="ARBA" id="ARBA00005051"/>
    </source>
</evidence>
<evidence type="ECO:0000259" key="13">
    <source>
        <dbReference type="PROSITE" id="PS00794"/>
    </source>
</evidence>
<dbReference type="CDD" id="cd00483">
    <property type="entry name" value="HPPK"/>
    <property type="match status" value="1"/>
</dbReference>
<keyword evidence="8" id="KW-0067">ATP-binding</keyword>
<name>A0A8J2XR27_9BACT</name>
<dbReference type="Proteomes" id="UP000607559">
    <property type="component" value="Unassembled WGS sequence"/>
</dbReference>
<dbReference type="SUPFAM" id="SSF55083">
    <property type="entry name" value="6-hydroxymethyl-7,8-dihydropterin pyrophosphokinase, HPPK"/>
    <property type="match status" value="1"/>
</dbReference>
<dbReference type="PANTHER" id="PTHR43071">
    <property type="entry name" value="2-AMINO-4-HYDROXY-6-HYDROXYMETHYLDIHYDROPTERIDINE PYROPHOSPHOKINASE"/>
    <property type="match status" value="1"/>
</dbReference>
<feature type="domain" description="7,8-dihydro-6-hydroxymethylpterin-pyrophosphokinase" evidence="13">
    <location>
        <begin position="87"/>
        <end position="98"/>
    </location>
</feature>
<evidence type="ECO:0000256" key="8">
    <source>
        <dbReference type="ARBA" id="ARBA00022840"/>
    </source>
</evidence>
<evidence type="ECO:0000256" key="2">
    <source>
        <dbReference type="ARBA" id="ARBA00005810"/>
    </source>
</evidence>
<comment type="caution">
    <text evidence="14">The sequence shown here is derived from an EMBL/GenBank/DDBJ whole genome shotgun (WGS) entry which is preliminary data.</text>
</comment>
<dbReference type="UniPathway" id="UPA00077">
    <property type="reaction ID" value="UER00155"/>
</dbReference>
<keyword evidence="9" id="KW-0289">Folate biosynthesis</keyword>
<evidence type="ECO:0000313" key="15">
    <source>
        <dbReference type="Proteomes" id="UP000607559"/>
    </source>
</evidence>
<dbReference type="AlphaFoldDB" id="A0A8J2XR27"/>
<proteinExistence type="inferred from homology"/>
<organism evidence="14 15">
    <name type="scientific">Puia dinghuensis</name>
    <dbReference type="NCBI Taxonomy" id="1792502"/>
    <lineage>
        <taxon>Bacteria</taxon>
        <taxon>Pseudomonadati</taxon>
        <taxon>Bacteroidota</taxon>
        <taxon>Chitinophagia</taxon>
        <taxon>Chitinophagales</taxon>
        <taxon>Chitinophagaceae</taxon>
        <taxon>Puia</taxon>
    </lineage>
</organism>
<gene>
    <name evidence="14" type="primary">folK</name>
    <name evidence="14" type="ORF">GCM10011511_08170</name>
</gene>
<comment type="similarity">
    <text evidence="2">Belongs to the HPPK family.</text>
</comment>
<dbReference type="PROSITE" id="PS00794">
    <property type="entry name" value="HPPK"/>
    <property type="match status" value="1"/>
</dbReference>
<dbReference type="RefSeq" id="WP_188928817.1">
    <property type="nucleotide sequence ID" value="NZ_BMJC01000001.1"/>
</dbReference>
<keyword evidence="5" id="KW-0808">Transferase</keyword>
<comment type="function">
    <text evidence="10">Catalyzes the transfer of pyrophosphate from adenosine triphosphate (ATP) to 6-hydroxymethyl-7,8-dihydropterin, an enzymatic step in folate biosynthesis pathway.</text>
</comment>
<dbReference type="GO" id="GO:0003848">
    <property type="term" value="F:2-amino-4-hydroxy-6-hydroxymethyldihydropteridine diphosphokinase activity"/>
    <property type="evidence" value="ECO:0007669"/>
    <property type="project" value="UniProtKB-EC"/>
</dbReference>
<evidence type="ECO:0000256" key="12">
    <source>
        <dbReference type="ARBA" id="ARBA00033413"/>
    </source>
</evidence>
<dbReference type="Pfam" id="PF01288">
    <property type="entry name" value="HPPK"/>
    <property type="match status" value="1"/>
</dbReference>
<evidence type="ECO:0000313" key="14">
    <source>
        <dbReference type="EMBL" id="GGA87370.1"/>
    </source>
</evidence>
<evidence type="ECO:0000256" key="7">
    <source>
        <dbReference type="ARBA" id="ARBA00022777"/>
    </source>
</evidence>
<dbReference type="GO" id="GO:0046656">
    <property type="term" value="P:folic acid biosynthetic process"/>
    <property type="evidence" value="ECO:0007669"/>
    <property type="project" value="UniProtKB-KW"/>
</dbReference>
<dbReference type="EC" id="2.7.6.3" evidence="3"/>
<sequence length="161" mass="17661">MNISYLLIGGNEGDRMAALAAARANIEAAAGSIRTCSSLYETEPWGKTDQADFLNQALCLETVADAPSLMNILLGIEEKMGRKRMEKYGSRIIDIDILFFNDAIIHQPGLIIPHAEVQNRRFALAPLEEIAPDYIHPVLGVSVRELLLTCTDPLAVKKINA</sequence>
<dbReference type="InterPro" id="IPR000550">
    <property type="entry name" value="Hppk"/>
</dbReference>
<dbReference type="GO" id="GO:0016301">
    <property type="term" value="F:kinase activity"/>
    <property type="evidence" value="ECO:0007669"/>
    <property type="project" value="UniProtKB-KW"/>
</dbReference>
<dbReference type="Gene3D" id="3.30.70.560">
    <property type="entry name" value="7,8-Dihydro-6-hydroxymethylpterin-pyrophosphokinase HPPK"/>
    <property type="match status" value="1"/>
</dbReference>
<accession>A0A8J2XR27</accession>
<comment type="pathway">
    <text evidence="1">Cofactor biosynthesis; tetrahydrofolate biosynthesis; 2-amino-4-hydroxy-6-hydroxymethyl-7,8-dihydropteridine diphosphate from 7,8-dihydroneopterin triphosphate: step 4/4.</text>
</comment>
<evidence type="ECO:0000256" key="10">
    <source>
        <dbReference type="ARBA" id="ARBA00029409"/>
    </source>
</evidence>
<evidence type="ECO:0000256" key="4">
    <source>
        <dbReference type="ARBA" id="ARBA00016218"/>
    </source>
</evidence>
<keyword evidence="6" id="KW-0547">Nucleotide-binding</keyword>
<dbReference type="GO" id="GO:0046654">
    <property type="term" value="P:tetrahydrofolate biosynthetic process"/>
    <property type="evidence" value="ECO:0007669"/>
    <property type="project" value="UniProtKB-UniPathway"/>
</dbReference>
<evidence type="ECO:0000256" key="9">
    <source>
        <dbReference type="ARBA" id="ARBA00022909"/>
    </source>
</evidence>
<reference evidence="14" key="1">
    <citation type="journal article" date="2014" name="Int. J. Syst. Evol. Microbiol.">
        <title>Complete genome sequence of Corynebacterium casei LMG S-19264T (=DSM 44701T), isolated from a smear-ripened cheese.</title>
        <authorList>
            <consortium name="US DOE Joint Genome Institute (JGI-PGF)"/>
            <person name="Walter F."/>
            <person name="Albersmeier A."/>
            <person name="Kalinowski J."/>
            <person name="Ruckert C."/>
        </authorList>
    </citation>
    <scope>NUCLEOTIDE SEQUENCE</scope>
    <source>
        <strain evidence="14">CGMCC 1.15448</strain>
    </source>
</reference>
<evidence type="ECO:0000256" key="5">
    <source>
        <dbReference type="ARBA" id="ARBA00022679"/>
    </source>
</evidence>
<dbReference type="NCBIfam" id="TIGR01498">
    <property type="entry name" value="folK"/>
    <property type="match status" value="1"/>
</dbReference>
<evidence type="ECO:0000256" key="11">
    <source>
        <dbReference type="ARBA" id="ARBA00029766"/>
    </source>
</evidence>
<keyword evidence="15" id="KW-1185">Reference proteome</keyword>
<dbReference type="InterPro" id="IPR035907">
    <property type="entry name" value="Hppk_sf"/>
</dbReference>
<evidence type="ECO:0000256" key="3">
    <source>
        <dbReference type="ARBA" id="ARBA00013253"/>
    </source>
</evidence>
<dbReference type="EMBL" id="BMJC01000001">
    <property type="protein sequence ID" value="GGA87370.1"/>
    <property type="molecule type" value="Genomic_DNA"/>
</dbReference>
<reference evidence="14" key="2">
    <citation type="submission" date="2020-09" db="EMBL/GenBank/DDBJ databases">
        <authorList>
            <person name="Sun Q."/>
            <person name="Zhou Y."/>
        </authorList>
    </citation>
    <scope>NUCLEOTIDE SEQUENCE</scope>
    <source>
        <strain evidence="14">CGMCC 1.15448</strain>
    </source>
</reference>
<keyword evidence="7" id="KW-0418">Kinase</keyword>
<dbReference type="GO" id="GO:0005524">
    <property type="term" value="F:ATP binding"/>
    <property type="evidence" value="ECO:0007669"/>
    <property type="project" value="UniProtKB-KW"/>
</dbReference>
<protein>
    <recommendedName>
        <fullName evidence="4">2-amino-4-hydroxy-6-hydroxymethyldihydropteridine pyrophosphokinase</fullName>
        <ecNumber evidence="3">2.7.6.3</ecNumber>
    </recommendedName>
    <alternativeName>
        <fullName evidence="11">6-hydroxymethyl-7,8-dihydropterin pyrophosphokinase</fullName>
    </alternativeName>
    <alternativeName>
        <fullName evidence="12">7,8-dihydro-6-hydroxymethylpterin-pyrophosphokinase</fullName>
    </alternativeName>
</protein>
<dbReference type="PANTHER" id="PTHR43071:SF1">
    <property type="entry name" value="2-AMINO-4-HYDROXY-6-HYDROXYMETHYLDIHYDROPTERIDINE PYROPHOSPHOKINASE"/>
    <property type="match status" value="1"/>
</dbReference>